<gene>
    <name evidence="3" type="ORF">BCR33DRAFT_720484</name>
</gene>
<dbReference type="Pfam" id="PF15055">
    <property type="entry name" value="DMAC1_Dmo2"/>
    <property type="match status" value="1"/>
</dbReference>
<dbReference type="AlphaFoldDB" id="A0A1Y2BVM1"/>
<keyword evidence="1" id="KW-0472">Membrane</keyword>
<evidence type="ECO:0000313" key="3">
    <source>
        <dbReference type="EMBL" id="ORY38809.1"/>
    </source>
</evidence>
<sequence length="77" mass="8451">MTVEKNTTAVRDIDCWPCRLTGGGVMLGVSGYLAYEMRIAHQNGLKLPIKQYPRLHVGLLSGMSLAFGAAGLVRLFW</sequence>
<feature type="domain" description="Distal membrane-arm assembly complex protein 1-like" evidence="2">
    <location>
        <begin position="14"/>
        <end position="43"/>
    </location>
</feature>
<dbReference type="EMBL" id="MCGO01000042">
    <property type="protein sequence ID" value="ORY38809.1"/>
    <property type="molecule type" value="Genomic_DNA"/>
</dbReference>
<protein>
    <recommendedName>
        <fullName evidence="2">Distal membrane-arm assembly complex protein 1-like domain-containing protein</fullName>
    </recommendedName>
</protein>
<accession>A0A1Y2BVM1</accession>
<feature type="transmembrane region" description="Helical" evidence="1">
    <location>
        <begin position="55"/>
        <end position="76"/>
    </location>
</feature>
<evidence type="ECO:0000256" key="1">
    <source>
        <dbReference type="SAM" id="Phobius"/>
    </source>
</evidence>
<proteinExistence type="predicted"/>
<comment type="caution">
    <text evidence="3">The sequence shown here is derived from an EMBL/GenBank/DDBJ whole genome shotgun (WGS) entry which is preliminary data.</text>
</comment>
<organism evidence="3 4">
    <name type="scientific">Rhizoclosmatium globosum</name>
    <dbReference type="NCBI Taxonomy" id="329046"/>
    <lineage>
        <taxon>Eukaryota</taxon>
        <taxon>Fungi</taxon>
        <taxon>Fungi incertae sedis</taxon>
        <taxon>Chytridiomycota</taxon>
        <taxon>Chytridiomycota incertae sedis</taxon>
        <taxon>Chytridiomycetes</taxon>
        <taxon>Chytridiales</taxon>
        <taxon>Chytriomycetaceae</taxon>
        <taxon>Rhizoclosmatium</taxon>
    </lineage>
</organism>
<evidence type="ECO:0000259" key="2">
    <source>
        <dbReference type="Pfam" id="PF15055"/>
    </source>
</evidence>
<reference evidence="3 4" key="1">
    <citation type="submission" date="2016-07" db="EMBL/GenBank/DDBJ databases">
        <title>Pervasive Adenine N6-methylation of Active Genes in Fungi.</title>
        <authorList>
            <consortium name="DOE Joint Genome Institute"/>
            <person name="Mondo S.J."/>
            <person name="Dannebaum R.O."/>
            <person name="Kuo R.C."/>
            <person name="Labutti K."/>
            <person name="Haridas S."/>
            <person name="Kuo A."/>
            <person name="Salamov A."/>
            <person name="Ahrendt S.R."/>
            <person name="Lipzen A."/>
            <person name="Sullivan W."/>
            <person name="Andreopoulos W.B."/>
            <person name="Clum A."/>
            <person name="Lindquist E."/>
            <person name="Daum C."/>
            <person name="Ramamoorthy G.K."/>
            <person name="Gryganskyi A."/>
            <person name="Culley D."/>
            <person name="Magnuson J.K."/>
            <person name="James T.Y."/>
            <person name="O'Malley M.A."/>
            <person name="Stajich J.E."/>
            <person name="Spatafora J.W."/>
            <person name="Visel A."/>
            <person name="Grigoriev I.V."/>
        </authorList>
    </citation>
    <scope>NUCLEOTIDE SEQUENCE [LARGE SCALE GENOMIC DNA]</scope>
    <source>
        <strain evidence="3 4">JEL800</strain>
    </source>
</reference>
<evidence type="ECO:0000313" key="4">
    <source>
        <dbReference type="Proteomes" id="UP000193642"/>
    </source>
</evidence>
<dbReference type="Proteomes" id="UP000193642">
    <property type="component" value="Unassembled WGS sequence"/>
</dbReference>
<keyword evidence="1" id="KW-0812">Transmembrane</keyword>
<name>A0A1Y2BVM1_9FUNG</name>
<keyword evidence="4" id="KW-1185">Reference proteome</keyword>
<dbReference type="InterPro" id="IPR028036">
    <property type="entry name" value="DMAC1-like_dom"/>
</dbReference>
<keyword evidence="1" id="KW-1133">Transmembrane helix</keyword>